<keyword evidence="2" id="KW-1185">Reference proteome</keyword>
<evidence type="ECO:0000313" key="1">
    <source>
        <dbReference type="EMBL" id="MDQ0172089.1"/>
    </source>
</evidence>
<dbReference type="RefSeq" id="WP_307217965.1">
    <property type="nucleotide sequence ID" value="NZ_JAUSTI010000009.1"/>
</dbReference>
<evidence type="ECO:0000313" key="2">
    <source>
        <dbReference type="Proteomes" id="UP001233836"/>
    </source>
</evidence>
<accession>A0ABT9WFP1</accession>
<gene>
    <name evidence="1" type="ORF">J2T19_003551</name>
</gene>
<name>A0ABT9WFP1_9BACL</name>
<proteinExistence type="predicted"/>
<protein>
    <submittedName>
        <fullName evidence="1">Uncharacterized protein</fullName>
    </submittedName>
</protein>
<organism evidence="1 2">
    <name type="scientific">Paenibacillus tundrae</name>
    <dbReference type="NCBI Taxonomy" id="528187"/>
    <lineage>
        <taxon>Bacteria</taxon>
        <taxon>Bacillati</taxon>
        <taxon>Bacillota</taxon>
        <taxon>Bacilli</taxon>
        <taxon>Bacillales</taxon>
        <taxon>Paenibacillaceae</taxon>
        <taxon>Paenibacillus</taxon>
    </lineage>
</organism>
<sequence length="114" mass="13408">MNTKPDCGVSLQIDDYLDLLHFAIQIQDQEWQQSLIHQLKVFQPAGEQQHQRSSPEEELWTRLDYINSKLTGLCNQLHAAHSKDEREKFEARIGLLQVQRVEVARKIKWASRRT</sequence>
<reference evidence="1 2" key="1">
    <citation type="submission" date="2023-07" db="EMBL/GenBank/DDBJ databases">
        <title>Sorghum-associated microbial communities from plants grown in Nebraska, USA.</title>
        <authorList>
            <person name="Schachtman D."/>
        </authorList>
    </citation>
    <scope>NUCLEOTIDE SEQUENCE [LARGE SCALE GENOMIC DNA]</scope>
    <source>
        <strain evidence="1 2">DS1314</strain>
    </source>
</reference>
<dbReference type="Proteomes" id="UP001233836">
    <property type="component" value="Unassembled WGS sequence"/>
</dbReference>
<dbReference type="EMBL" id="JAUSTI010000009">
    <property type="protein sequence ID" value="MDQ0172089.1"/>
    <property type="molecule type" value="Genomic_DNA"/>
</dbReference>
<comment type="caution">
    <text evidence="1">The sequence shown here is derived from an EMBL/GenBank/DDBJ whole genome shotgun (WGS) entry which is preliminary data.</text>
</comment>